<name>A0A3P7NNY7_DIBLA</name>
<accession>A0A3P7NNY7</accession>
<reference evidence="2 3" key="1">
    <citation type="submission" date="2018-11" db="EMBL/GenBank/DDBJ databases">
        <authorList>
            <consortium name="Pathogen Informatics"/>
        </authorList>
    </citation>
    <scope>NUCLEOTIDE SEQUENCE [LARGE SCALE GENOMIC DNA]</scope>
</reference>
<evidence type="ECO:0000256" key="1">
    <source>
        <dbReference type="SAM" id="MobiDB-lite"/>
    </source>
</evidence>
<feature type="region of interest" description="Disordered" evidence="1">
    <location>
        <begin position="125"/>
        <end position="144"/>
    </location>
</feature>
<feature type="region of interest" description="Disordered" evidence="1">
    <location>
        <begin position="61"/>
        <end position="99"/>
    </location>
</feature>
<dbReference type="AlphaFoldDB" id="A0A3P7NNY7"/>
<sequence length="371" mass="39550">MTYCRALSNGGTATSEQLTCGPFKLLSPSSHSSPLGLAHSYVKCEPQLEYILPGQPTIRDPEASFKPSSCARSEDSSLHLADTRPSTVESEGTLQPTPNYSSDPAVCLNLAKSSSVPLTVNSQQTVADLPRTNTSPSAPTSGQGTLPSIFKEASCCSQAPIMTFPPSLAFGTLHSVASFALNGRKPSENGSPETADSIQDLSHLRLTSGLRPAFTEEGNNGSLELSVDTQRAMESSTSTPPSEGAAIYLHEMKNENGSEGSVSKSPPGLWSATPTYGIASPGDNASWKALRLSDGKGTVDEDGFSFSNSNGHLDEKRSLRQVEMFTDSVKPDKEGIYFCHLCEFTGERVKGLPLINLFEPILVGMQAVRRR</sequence>
<feature type="compositionally biased region" description="Polar residues" evidence="1">
    <location>
        <begin position="84"/>
        <end position="99"/>
    </location>
</feature>
<dbReference type="OrthoDB" id="10667528at2759"/>
<keyword evidence="3" id="KW-1185">Reference proteome</keyword>
<dbReference type="EMBL" id="UYRU01048474">
    <property type="protein sequence ID" value="VDN10102.1"/>
    <property type="molecule type" value="Genomic_DNA"/>
</dbReference>
<dbReference type="Proteomes" id="UP000281553">
    <property type="component" value="Unassembled WGS sequence"/>
</dbReference>
<gene>
    <name evidence="2" type="ORF">DILT_LOCUS5933</name>
</gene>
<proteinExistence type="predicted"/>
<evidence type="ECO:0000313" key="3">
    <source>
        <dbReference type="Proteomes" id="UP000281553"/>
    </source>
</evidence>
<evidence type="ECO:0000313" key="2">
    <source>
        <dbReference type="EMBL" id="VDN10102.1"/>
    </source>
</evidence>
<protein>
    <submittedName>
        <fullName evidence="2">Uncharacterized protein</fullName>
    </submittedName>
</protein>
<organism evidence="2 3">
    <name type="scientific">Dibothriocephalus latus</name>
    <name type="common">Fish tapeworm</name>
    <name type="synonym">Diphyllobothrium latum</name>
    <dbReference type="NCBI Taxonomy" id="60516"/>
    <lineage>
        <taxon>Eukaryota</taxon>
        <taxon>Metazoa</taxon>
        <taxon>Spiralia</taxon>
        <taxon>Lophotrochozoa</taxon>
        <taxon>Platyhelminthes</taxon>
        <taxon>Cestoda</taxon>
        <taxon>Eucestoda</taxon>
        <taxon>Diphyllobothriidea</taxon>
        <taxon>Diphyllobothriidae</taxon>
        <taxon>Dibothriocephalus</taxon>
    </lineage>
</organism>